<dbReference type="GO" id="GO:0016020">
    <property type="term" value="C:membrane"/>
    <property type="evidence" value="ECO:0007669"/>
    <property type="project" value="UniProtKB-SubCell"/>
</dbReference>
<feature type="coiled-coil region" evidence="8">
    <location>
        <begin position="481"/>
        <end position="512"/>
    </location>
</feature>
<evidence type="ECO:0000256" key="7">
    <source>
        <dbReference type="ARBA" id="ARBA00023136"/>
    </source>
</evidence>
<dbReference type="PANTHER" id="PTHR42878:SF13">
    <property type="entry name" value="HISTIDINE KINASE"/>
    <property type="match status" value="1"/>
</dbReference>
<dbReference type="InterPro" id="IPR000700">
    <property type="entry name" value="PAS-assoc_C"/>
</dbReference>
<dbReference type="Pfam" id="PF02518">
    <property type="entry name" value="HATPase_c"/>
    <property type="match status" value="1"/>
</dbReference>
<dbReference type="SUPFAM" id="SSF55874">
    <property type="entry name" value="ATPase domain of HSP90 chaperone/DNA topoisomerase II/histidine kinase"/>
    <property type="match status" value="1"/>
</dbReference>
<dbReference type="Gene3D" id="3.30.450.20">
    <property type="entry name" value="PAS domain"/>
    <property type="match status" value="1"/>
</dbReference>
<dbReference type="STRING" id="83765.SAMN05660284_00197"/>
<dbReference type="GO" id="GO:0007234">
    <property type="term" value="P:osmosensory signaling via phosphorelay pathway"/>
    <property type="evidence" value="ECO:0007669"/>
    <property type="project" value="TreeGrafter"/>
</dbReference>
<dbReference type="SUPFAM" id="SSF158472">
    <property type="entry name" value="HAMP domain-like"/>
    <property type="match status" value="1"/>
</dbReference>
<dbReference type="GO" id="GO:0000156">
    <property type="term" value="F:phosphorelay response regulator activity"/>
    <property type="evidence" value="ECO:0007669"/>
    <property type="project" value="TreeGrafter"/>
</dbReference>
<dbReference type="Gene3D" id="1.10.287.130">
    <property type="match status" value="1"/>
</dbReference>
<sequence length="787" mass="86972">MKKWSLRTSLVLLLTFSTLTTFVLAGVGTLVFRLPQISAESRANAFREAQELSYLLEYYLSGIETQLQLASALTVGGPLLEKIPEEHLDAIIGDGKQLEAVYVIDENGRIEGIGLTPARRKARSISSAGDFSTNRLFRVAKESGQITWSDKYLSSITGGIAIGVAIPSGKHMIIGEIAPQVLTDTIRTIGQRNPHSILVVDSRGEWIADNLLGGGRHFDNRAGHPAVQAALSNRDTPEKSEFLGLTQHVGYAVSSHLKWAFLIGIPAGMDNPAFRATVFLVVGTCTASLLIGLFLAVFYATQVTRPLRHLLDRTHQLANGNFGATHIESSIVELDMLAGDMEGMARAIQERQKNVEDAARQLENSERELIAIFNASPVAMLVADPDRDYSFVAVNEVWTRQFGRTREEVIGLNGSQFGFWQSNEDRQRFLAEQERVGKVDGQELWMRRADGSQLLCRISGRLIDTGGQRFVIMVLEDITERRLIEQEIRELNTELEERVRRRTEDLQQANLELGKTLEHLTTTQEELVRSEKLAALGRLVAGVAHELNTPIGNGLMAATTFRDQFREFRERLSIGLKRSDLNGFLTTAETASDIIVRNLERGAGLINSFKRLAVDQTSAQCRLFILSETVNEVLTILHPTLKRTPYIVETDIPSNIELENEPGALEQVLTNLINNAVLHGFEGRDHGLIRISASIANDNWVHIIFSDDGKGMNDEILSHIFDPFFTTKFGQGGSGLGLHIVHNAVTGILGGSIKVESSPDNGTRFDIFIPVVRQKLNRPGSDEGSNS</sequence>
<dbReference type="InterPro" id="IPR036890">
    <property type="entry name" value="HATPase_C_sf"/>
</dbReference>
<dbReference type="PROSITE" id="PS50885">
    <property type="entry name" value="HAMP"/>
    <property type="match status" value="1"/>
</dbReference>
<dbReference type="InterPro" id="IPR003660">
    <property type="entry name" value="HAMP_dom"/>
</dbReference>
<evidence type="ECO:0000313" key="14">
    <source>
        <dbReference type="EMBL" id="SFM98186.1"/>
    </source>
</evidence>
<dbReference type="InterPro" id="IPR050351">
    <property type="entry name" value="BphY/WalK/GraS-like"/>
</dbReference>
<feature type="coiled-coil region" evidence="8">
    <location>
        <begin position="341"/>
        <end position="375"/>
    </location>
</feature>
<feature type="transmembrane region" description="Helical" evidence="9">
    <location>
        <begin position="278"/>
        <end position="300"/>
    </location>
</feature>
<evidence type="ECO:0000256" key="4">
    <source>
        <dbReference type="ARBA" id="ARBA00022553"/>
    </source>
</evidence>
<dbReference type="EMBL" id="FOVE01000001">
    <property type="protein sequence ID" value="SFM98186.1"/>
    <property type="molecule type" value="Genomic_DNA"/>
</dbReference>
<dbReference type="InterPro" id="IPR036097">
    <property type="entry name" value="HisK_dim/P_sf"/>
</dbReference>
<feature type="domain" description="PAC" evidence="12">
    <location>
        <begin position="440"/>
        <end position="490"/>
    </location>
</feature>
<comment type="subcellular location">
    <subcellularLocation>
        <location evidence="2">Membrane</location>
    </subcellularLocation>
</comment>
<gene>
    <name evidence="14" type="ORF">SAMN05660284_00197</name>
</gene>
<dbReference type="CDD" id="cd00130">
    <property type="entry name" value="PAS"/>
    <property type="match status" value="1"/>
</dbReference>
<name>A0A1I4VAG0_9NEIS</name>
<dbReference type="PRINTS" id="PR00344">
    <property type="entry name" value="BCTRLSENSOR"/>
</dbReference>
<feature type="domain" description="HAMP" evidence="13">
    <location>
        <begin position="301"/>
        <end position="353"/>
    </location>
</feature>
<accession>A0A1I4VAG0</accession>
<dbReference type="InterPro" id="IPR003594">
    <property type="entry name" value="HATPase_dom"/>
</dbReference>
<evidence type="ECO:0000256" key="2">
    <source>
        <dbReference type="ARBA" id="ARBA00004370"/>
    </source>
</evidence>
<dbReference type="Gene3D" id="6.10.340.10">
    <property type="match status" value="1"/>
</dbReference>
<dbReference type="PROSITE" id="PS50112">
    <property type="entry name" value="PAS"/>
    <property type="match status" value="1"/>
</dbReference>
<dbReference type="SMART" id="SM00304">
    <property type="entry name" value="HAMP"/>
    <property type="match status" value="1"/>
</dbReference>
<evidence type="ECO:0000259" key="13">
    <source>
        <dbReference type="PROSITE" id="PS50885"/>
    </source>
</evidence>
<dbReference type="Gene3D" id="3.30.565.10">
    <property type="entry name" value="Histidine kinase-like ATPase, C-terminal domain"/>
    <property type="match status" value="1"/>
</dbReference>
<evidence type="ECO:0000256" key="1">
    <source>
        <dbReference type="ARBA" id="ARBA00000085"/>
    </source>
</evidence>
<reference evidence="15" key="1">
    <citation type="submission" date="2016-10" db="EMBL/GenBank/DDBJ databases">
        <authorList>
            <person name="Varghese N."/>
            <person name="Submissions S."/>
        </authorList>
    </citation>
    <scope>NUCLEOTIDE SEQUENCE [LARGE SCALE GENOMIC DNA]</scope>
    <source>
        <strain evidence="15">DSM 6150</strain>
    </source>
</reference>
<keyword evidence="6" id="KW-0418">Kinase</keyword>
<dbReference type="GO" id="GO:0000155">
    <property type="term" value="F:phosphorelay sensor kinase activity"/>
    <property type="evidence" value="ECO:0007669"/>
    <property type="project" value="InterPro"/>
</dbReference>
<keyword evidence="7 9" id="KW-0472">Membrane</keyword>
<dbReference type="AlphaFoldDB" id="A0A1I4VAG0"/>
<evidence type="ECO:0000256" key="6">
    <source>
        <dbReference type="ARBA" id="ARBA00022777"/>
    </source>
</evidence>
<dbReference type="CDD" id="cd18773">
    <property type="entry name" value="PDC1_HK_sensor"/>
    <property type="match status" value="1"/>
</dbReference>
<keyword evidence="9" id="KW-1133">Transmembrane helix</keyword>
<dbReference type="Pfam" id="PF13426">
    <property type="entry name" value="PAS_9"/>
    <property type="match status" value="1"/>
</dbReference>
<dbReference type="SUPFAM" id="SSF47384">
    <property type="entry name" value="Homodimeric domain of signal transducing histidine kinase"/>
    <property type="match status" value="1"/>
</dbReference>
<feature type="domain" description="PAS" evidence="11">
    <location>
        <begin position="365"/>
        <end position="411"/>
    </location>
</feature>
<evidence type="ECO:0000259" key="11">
    <source>
        <dbReference type="PROSITE" id="PS50112"/>
    </source>
</evidence>
<dbReference type="SUPFAM" id="SSF55785">
    <property type="entry name" value="PYP-like sensor domain (PAS domain)"/>
    <property type="match status" value="1"/>
</dbReference>
<dbReference type="NCBIfam" id="TIGR00229">
    <property type="entry name" value="sensory_box"/>
    <property type="match status" value="1"/>
</dbReference>
<feature type="domain" description="Histidine kinase" evidence="10">
    <location>
        <begin position="542"/>
        <end position="773"/>
    </location>
</feature>
<dbReference type="PROSITE" id="PS50109">
    <property type="entry name" value="HIS_KIN"/>
    <property type="match status" value="1"/>
</dbReference>
<dbReference type="PROSITE" id="PS50113">
    <property type="entry name" value="PAC"/>
    <property type="match status" value="1"/>
</dbReference>
<dbReference type="GO" id="GO:0030295">
    <property type="term" value="F:protein kinase activator activity"/>
    <property type="evidence" value="ECO:0007669"/>
    <property type="project" value="TreeGrafter"/>
</dbReference>
<evidence type="ECO:0000256" key="9">
    <source>
        <dbReference type="SAM" id="Phobius"/>
    </source>
</evidence>
<dbReference type="CDD" id="cd00082">
    <property type="entry name" value="HisKA"/>
    <property type="match status" value="1"/>
</dbReference>
<keyword evidence="8" id="KW-0175">Coiled coil</keyword>
<protein>
    <recommendedName>
        <fullName evidence="3">histidine kinase</fullName>
        <ecNumber evidence="3">2.7.13.3</ecNumber>
    </recommendedName>
</protein>
<dbReference type="InterPro" id="IPR035965">
    <property type="entry name" value="PAS-like_dom_sf"/>
</dbReference>
<evidence type="ECO:0000259" key="10">
    <source>
        <dbReference type="PROSITE" id="PS50109"/>
    </source>
</evidence>
<dbReference type="RefSeq" id="WP_091189835.1">
    <property type="nucleotide sequence ID" value="NZ_FOVE01000001.1"/>
</dbReference>
<comment type="catalytic activity">
    <reaction evidence="1">
        <text>ATP + protein L-histidine = ADP + protein N-phospho-L-histidine.</text>
        <dbReference type="EC" id="2.7.13.3"/>
    </reaction>
</comment>
<organism evidence="14 15">
    <name type="scientific">Formivibrio citricus</name>
    <dbReference type="NCBI Taxonomy" id="83765"/>
    <lineage>
        <taxon>Bacteria</taxon>
        <taxon>Pseudomonadati</taxon>
        <taxon>Pseudomonadota</taxon>
        <taxon>Betaproteobacteria</taxon>
        <taxon>Neisseriales</taxon>
        <taxon>Chitinibacteraceae</taxon>
        <taxon>Formivibrio</taxon>
    </lineage>
</organism>
<dbReference type="InterPro" id="IPR005467">
    <property type="entry name" value="His_kinase_dom"/>
</dbReference>
<dbReference type="InterPro" id="IPR004358">
    <property type="entry name" value="Sig_transdc_His_kin-like_C"/>
</dbReference>
<keyword evidence="5" id="KW-0808">Transferase</keyword>
<dbReference type="InterPro" id="IPR003661">
    <property type="entry name" value="HisK_dim/P_dom"/>
</dbReference>
<evidence type="ECO:0000256" key="5">
    <source>
        <dbReference type="ARBA" id="ARBA00022679"/>
    </source>
</evidence>
<dbReference type="OrthoDB" id="9812260at2"/>
<evidence type="ECO:0000313" key="15">
    <source>
        <dbReference type="Proteomes" id="UP000242869"/>
    </source>
</evidence>
<evidence type="ECO:0000256" key="3">
    <source>
        <dbReference type="ARBA" id="ARBA00012438"/>
    </source>
</evidence>
<evidence type="ECO:0000259" key="12">
    <source>
        <dbReference type="PROSITE" id="PS50113"/>
    </source>
</evidence>
<dbReference type="EC" id="2.7.13.3" evidence="3"/>
<dbReference type="PANTHER" id="PTHR42878">
    <property type="entry name" value="TWO-COMPONENT HISTIDINE KINASE"/>
    <property type="match status" value="1"/>
</dbReference>
<dbReference type="SMART" id="SM00387">
    <property type="entry name" value="HATPase_c"/>
    <property type="match status" value="1"/>
</dbReference>
<evidence type="ECO:0000256" key="8">
    <source>
        <dbReference type="SAM" id="Coils"/>
    </source>
</evidence>
<dbReference type="SMART" id="SM00091">
    <property type="entry name" value="PAS"/>
    <property type="match status" value="1"/>
</dbReference>
<dbReference type="CDD" id="cd00075">
    <property type="entry name" value="HATPase"/>
    <property type="match status" value="1"/>
</dbReference>
<dbReference type="Proteomes" id="UP000242869">
    <property type="component" value="Unassembled WGS sequence"/>
</dbReference>
<proteinExistence type="predicted"/>
<dbReference type="InterPro" id="IPR000014">
    <property type="entry name" value="PAS"/>
</dbReference>
<keyword evidence="9" id="KW-0812">Transmembrane</keyword>
<keyword evidence="15" id="KW-1185">Reference proteome</keyword>
<keyword evidence="4" id="KW-0597">Phosphoprotein</keyword>